<feature type="non-terminal residue" evidence="1">
    <location>
        <position position="284"/>
    </location>
</feature>
<organism evidence="1 2">
    <name type="scientific">Acaulospora colombiana</name>
    <dbReference type="NCBI Taxonomy" id="27376"/>
    <lineage>
        <taxon>Eukaryota</taxon>
        <taxon>Fungi</taxon>
        <taxon>Fungi incertae sedis</taxon>
        <taxon>Mucoromycota</taxon>
        <taxon>Glomeromycotina</taxon>
        <taxon>Glomeromycetes</taxon>
        <taxon>Diversisporales</taxon>
        <taxon>Acaulosporaceae</taxon>
        <taxon>Acaulospora</taxon>
    </lineage>
</organism>
<proteinExistence type="predicted"/>
<sequence length="284" mass="31257">SGAGRTPGRRGKGYPVSSFRNMVLKYSQLDQENVCHLTDKSSLLKHQFYLILWSPELVEPGWLIRGSHHRLVGHKAVQYDQWINCDQVLDTANWCCLLNPLLTGLQMAHKLTTSNIAIVTTMGFHIFDLLYTDPEQVRAFLAAMAKEGLVAGVYLWINRTNGKIYVGSSINLYSRISYYLALNGIHGTIGKALLKYGLVGFILVIFLVPDASLVLALEQSVLDGCICAYNILPTAGSSAGAKHSEETKAKISASVKGNNPSEEHKARISAANKGKKHSDERKSK</sequence>
<keyword evidence="2" id="KW-1185">Reference proteome</keyword>
<protein>
    <submittedName>
        <fullName evidence="1">7168_t:CDS:1</fullName>
    </submittedName>
</protein>
<dbReference type="Proteomes" id="UP000789525">
    <property type="component" value="Unassembled WGS sequence"/>
</dbReference>
<dbReference type="EMBL" id="CAJVPT010053686">
    <property type="protein sequence ID" value="CAG8751985.1"/>
    <property type="molecule type" value="Genomic_DNA"/>
</dbReference>
<evidence type="ECO:0000313" key="2">
    <source>
        <dbReference type="Proteomes" id="UP000789525"/>
    </source>
</evidence>
<name>A0ACA9QII7_9GLOM</name>
<reference evidence="1" key="1">
    <citation type="submission" date="2021-06" db="EMBL/GenBank/DDBJ databases">
        <authorList>
            <person name="Kallberg Y."/>
            <person name="Tangrot J."/>
            <person name="Rosling A."/>
        </authorList>
    </citation>
    <scope>NUCLEOTIDE SEQUENCE</scope>
    <source>
        <strain evidence="1">CL356</strain>
    </source>
</reference>
<accession>A0ACA9QII7</accession>
<gene>
    <name evidence="1" type="ORF">ACOLOM_LOCUS12737</name>
</gene>
<evidence type="ECO:0000313" key="1">
    <source>
        <dbReference type="EMBL" id="CAG8751985.1"/>
    </source>
</evidence>
<comment type="caution">
    <text evidence="1">The sequence shown here is derived from an EMBL/GenBank/DDBJ whole genome shotgun (WGS) entry which is preliminary data.</text>
</comment>
<feature type="non-terminal residue" evidence="1">
    <location>
        <position position="1"/>
    </location>
</feature>